<reference evidence="2 3" key="1">
    <citation type="submission" date="2020-09" db="EMBL/GenBank/DDBJ databases">
        <title>Methylomonas albis sp. nov. and Methylomonas fluvii sp. nov.: Two cold-adapted methanotrophs from the River Elbe and an amended description of Methylovulum psychrotolerans strain Eb1.</title>
        <authorList>
            <person name="Bussmann I.K."/>
            <person name="Klings K.-W."/>
            <person name="Warnstedt J."/>
            <person name="Hoppert M."/>
            <person name="Saborowski A."/>
            <person name="Horn F."/>
            <person name="Liebner S."/>
        </authorList>
    </citation>
    <scope>NUCLEOTIDE SEQUENCE [LARGE SCALE GENOMIC DNA]</scope>
    <source>
        <strain evidence="2 3">EbB</strain>
    </source>
</reference>
<protein>
    <submittedName>
        <fullName evidence="2">Uncharacterized protein</fullName>
    </submittedName>
</protein>
<evidence type="ECO:0000313" key="3">
    <source>
        <dbReference type="Proteomes" id="UP000641152"/>
    </source>
</evidence>
<keyword evidence="1" id="KW-0472">Membrane</keyword>
<proteinExistence type="predicted"/>
<keyword evidence="3" id="KW-1185">Reference proteome</keyword>
<feature type="transmembrane region" description="Helical" evidence="1">
    <location>
        <begin position="149"/>
        <end position="170"/>
    </location>
</feature>
<keyword evidence="1" id="KW-0812">Transmembrane</keyword>
<feature type="transmembrane region" description="Helical" evidence="1">
    <location>
        <begin position="112"/>
        <end position="137"/>
    </location>
</feature>
<name>A0ABR9DBQ2_9GAMM</name>
<keyword evidence="1" id="KW-1133">Transmembrane helix</keyword>
<comment type="caution">
    <text evidence="2">The sequence shown here is derived from an EMBL/GenBank/DDBJ whole genome shotgun (WGS) entry which is preliminary data.</text>
</comment>
<evidence type="ECO:0000313" key="2">
    <source>
        <dbReference type="EMBL" id="MBD9359664.1"/>
    </source>
</evidence>
<organism evidence="2 3">
    <name type="scientific">Methylomonas fluvii</name>
    <dbReference type="NCBI Taxonomy" id="1854564"/>
    <lineage>
        <taxon>Bacteria</taxon>
        <taxon>Pseudomonadati</taxon>
        <taxon>Pseudomonadota</taxon>
        <taxon>Gammaproteobacteria</taxon>
        <taxon>Methylococcales</taxon>
        <taxon>Methylococcaceae</taxon>
        <taxon>Methylomonas</taxon>
    </lineage>
</organism>
<dbReference type="Proteomes" id="UP000641152">
    <property type="component" value="Unassembled WGS sequence"/>
</dbReference>
<evidence type="ECO:0000256" key="1">
    <source>
        <dbReference type="SAM" id="Phobius"/>
    </source>
</evidence>
<accession>A0ABR9DBQ2</accession>
<dbReference type="RefSeq" id="WP_192392522.1">
    <property type="nucleotide sequence ID" value="NZ_CAJHIU010000001.1"/>
</dbReference>
<dbReference type="EMBL" id="JACXST010000001">
    <property type="protein sequence ID" value="MBD9359664.1"/>
    <property type="molecule type" value="Genomic_DNA"/>
</dbReference>
<sequence length="194" mass="22382">MNRQPDQNHNSTQLNFGGIQRNASRDYYEYLVASSLKLLLAWTPTAELDRRALDNPKLFKCRFGFAPPTIIREQVIAIRRHYDFTDQQIRWLRYSGLLKISAKEAKLAPSQLIFMAGWLQLIVVSLVCSSMLFQITYPIAIVPAWKQMAGYLFICGYWMMMAWPLGKLYLEPWYVLKRAGVIKPTGFNGKPTAI</sequence>
<gene>
    <name evidence="2" type="ORF">EBB_03695</name>
</gene>